<organism evidence="1">
    <name type="scientific">marine sediment metagenome</name>
    <dbReference type="NCBI Taxonomy" id="412755"/>
    <lineage>
        <taxon>unclassified sequences</taxon>
        <taxon>metagenomes</taxon>
        <taxon>ecological metagenomes</taxon>
    </lineage>
</organism>
<protein>
    <submittedName>
        <fullName evidence="1">Uncharacterized protein</fullName>
    </submittedName>
</protein>
<proteinExistence type="predicted"/>
<evidence type="ECO:0000313" key="1">
    <source>
        <dbReference type="EMBL" id="GAH37234.1"/>
    </source>
</evidence>
<reference evidence="1" key="1">
    <citation type="journal article" date="2014" name="Front. Microbiol.">
        <title>High frequency of phylogenetically diverse reductive dehalogenase-homologous genes in deep subseafloor sedimentary metagenomes.</title>
        <authorList>
            <person name="Kawai M."/>
            <person name="Futagami T."/>
            <person name="Toyoda A."/>
            <person name="Takaki Y."/>
            <person name="Nishi S."/>
            <person name="Hori S."/>
            <person name="Arai W."/>
            <person name="Tsubouchi T."/>
            <person name="Morono Y."/>
            <person name="Uchiyama I."/>
            <person name="Ito T."/>
            <person name="Fujiyama A."/>
            <person name="Inagaki F."/>
            <person name="Takami H."/>
        </authorList>
    </citation>
    <scope>NUCLEOTIDE SEQUENCE</scope>
    <source>
        <strain evidence="1">Expedition CK06-06</strain>
    </source>
</reference>
<accession>X1G6N9</accession>
<sequence>LVDGRQIDALTQKKKYSDKLNAAVTTLKKYKSEIIAFARVFLEHPELGKACRANLEWLNKRVKAPFKASLNRQGLDHIVNRLQLQLGCEVRNFIN</sequence>
<dbReference type="AlphaFoldDB" id="X1G6N9"/>
<gene>
    <name evidence="1" type="ORF">S03H2_13415</name>
</gene>
<dbReference type="EMBL" id="BARU01006813">
    <property type="protein sequence ID" value="GAH37234.1"/>
    <property type="molecule type" value="Genomic_DNA"/>
</dbReference>
<name>X1G6N9_9ZZZZ</name>
<feature type="non-terminal residue" evidence="1">
    <location>
        <position position="1"/>
    </location>
</feature>
<comment type="caution">
    <text evidence="1">The sequence shown here is derived from an EMBL/GenBank/DDBJ whole genome shotgun (WGS) entry which is preliminary data.</text>
</comment>